<evidence type="ECO:0000313" key="8">
    <source>
        <dbReference type="EMBL" id="URA10079.1"/>
    </source>
</evidence>
<dbReference type="InterPro" id="IPR017896">
    <property type="entry name" value="4Fe4S_Fe-S-bd"/>
</dbReference>
<dbReference type="RefSeq" id="WP_271435212.1">
    <property type="nucleotide sequence ID" value="NZ_CP073355.1"/>
</dbReference>
<dbReference type="AlphaFoldDB" id="A0AAX3BCQ5"/>
<dbReference type="Pfam" id="PF13370">
    <property type="entry name" value="Fer4_13"/>
    <property type="match status" value="1"/>
</dbReference>
<reference evidence="8" key="1">
    <citation type="submission" date="2021-04" db="EMBL/GenBank/DDBJ databases">
        <authorList>
            <person name="Postec A."/>
        </authorList>
    </citation>
    <scope>NUCLEOTIDE SEQUENCE</scope>
    <source>
        <strain evidence="8">F1F22</strain>
    </source>
</reference>
<protein>
    <recommendedName>
        <fullName evidence="6">Ferredoxin</fullName>
    </recommendedName>
</protein>
<dbReference type="Gene3D" id="3.30.70.20">
    <property type="match status" value="1"/>
</dbReference>
<evidence type="ECO:0000313" key="9">
    <source>
        <dbReference type="Proteomes" id="UP001056539"/>
    </source>
</evidence>
<evidence type="ECO:0000256" key="5">
    <source>
        <dbReference type="ARBA" id="ARBA00023014"/>
    </source>
</evidence>
<evidence type="ECO:0000256" key="6">
    <source>
        <dbReference type="RuleBase" id="RU368020"/>
    </source>
</evidence>
<evidence type="ECO:0000256" key="1">
    <source>
        <dbReference type="ARBA" id="ARBA00022448"/>
    </source>
</evidence>
<keyword evidence="1 6" id="KW-0813">Transport</keyword>
<dbReference type="InterPro" id="IPR051269">
    <property type="entry name" value="Fe-S_cluster_ET"/>
</dbReference>
<dbReference type="PROSITE" id="PS51379">
    <property type="entry name" value="4FE4S_FER_2"/>
    <property type="match status" value="1"/>
</dbReference>
<sequence>MAVKIDQGTCIGCGVCESIYADLFEMRSDGKAHVKEGVDYDAALAQDAANQCPVGAISVE</sequence>
<dbReference type="InterPro" id="IPR001080">
    <property type="entry name" value="3Fe4S_ferredoxin"/>
</dbReference>
<keyword evidence="2 6" id="KW-0479">Metal-binding</keyword>
<dbReference type="EMBL" id="CP073355">
    <property type="protein sequence ID" value="URA10079.1"/>
    <property type="molecule type" value="Genomic_DNA"/>
</dbReference>
<dbReference type="Proteomes" id="UP001056539">
    <property type="component" value="Chromosome"/>
</dbReference>
<dbReference type="SUPFAM" id="SSF54862">
    <property type="entry name" value="4Fe-4S ferredoxins"/>
    <property type="match status" value="1"/>
</dbReference>
<evidence type="ECO:0000256" key="2">
    <source>
        <dbReference type="ARBA" id="ARBA00022723"/>
    </source>
</evidence>
<gene>
    <name evidence="8" type="ORF">KDW03_11445</name>
</gene>
<dbReference type="PRINTS" id="PR00352">
    <property type="entry name" value="3FE4SFRDOXIN"/>
</dbReference>
<keyword evidence="5 6" id="KW-0411">Iron-sulfur</keyword>
<keyword evidence="9" id="KW-1185">Reference proteome</keyword>
<dbReference type="KEGG" id="taqu:KDW03_11445"/>
<evidence type="ECO:0000256" key="3">
    <source>
        <dbReference type="ARBA" id="ARBA00022982"/>
    </source>
</evidence>
<evidence type="ECO:0000259" key="7">
    <source>
        <dbReference type="PROSITE" id="PS51379"/>
    </source>
</evidence>
<dbReference type="GO" id="GO:0051536">
    <property type="term" value="F:iron-sulfur cluster binding"/>
    <property type="evidence" value="ECO:0007669"/>
    <property type="project" value="UniProtKB-KW"/>
</dbReference>
<evidence type="ECO:0000256" key="4">
    <source>
        <dbReference type="ARBA" id="ARBA00023004"/>
    </source>
</evidence>
<keyword evidence="3 6" id="KW-0249">Electron transport</keyword>
<dbReference type="GO" id="GO:0009055">
    <property type="term" value="F:electron transfer activity"/>
    <property type="evidence" value="ECO:0007669"/>
    <property type="project" value="UniProtKB-UniRule"/>
</dbReference>
<proteinExistence type="predicted"/>
<comment type="function">
    <text evidence="6">Ferredoxins are iron-sulfur proteins that transfer electrons in a wide variety of metabolic reactions.</text>
</comment>
<organism evidence="8 9">
    <name type="scientific">Thermospira aquatica</name>
    <dbReference type="NCBI Taxonomy" id="2828656"/>
    <lineage>
        <taxon>Bacteria</taxon>
        <taxon>Pseudomonadati</taxon>
        <taxon>Spirochaetota</taxon>
        <taxon>Spirochaetia</taxon>
        <taxon>Brevinematales</taxon>
        <taxon>Thermospiraceae</taxon>
        <taxon>Thermospira</taxon>
    </lineage>
</organism>
<keyword evidence="4 6" id="KW-0408">Iron</keyword>
<accession>A0AAX3BCQ5</accession>
<dbReference type="GO" id="GO:0005506">
    <property type="term" value="F:iron ion binding"/>
    <property type="evidence" value="ECO:0007669"/>
    <property type="project" value="UniProtKB-UniRule"/>
</dbReference>
<name>A0AAX3BCQ5_9SPIR</name>
<dbReference type="PANTHER" id="PTHR36923:SF3">
    <property type="entry name" value="FERREDOXIN"/>
    <property type="match status" value="1"/>
</dbReference>
<reference evidence="8" key="2">
    <citation type="submission" date="2022-06" db="EMBL/GenBank/DDBJ databases">
        <title>Thermospira aquatica gen. nov., sp. nov.</title>
        <authorList>
            <person name="Ben Ali Gam Z."/>
            <person name="Labat M."/>
        </authorList>
    </citation>
    <scope>NUCLEOTIDE SEQUENCE</scope>
    <source>
        <strain evidence="8">F1F22</strain>
    </source>
</reference>
<dbReference type="PANTHER" id="PTHR36923">
    <property type="entry name" value="FERREDOXIN"/>
    <property type="match status" value="1"/>
</dbReference>
<feature type="domain" description="4Fe-4S ferredoxin-type" evidence="7">
    <location>
        <begin position="1"/>
        <end position="29"/>
    </location>
</feature>